<evidence type="ECO:0000313" key="1">
    <source>
        <dbReference type="EMBL" id="EQD62481.1"/>
    </source>
</evidence>
<name>T1APG4_9ZZZZ</name>
<reference evidence="1" key="1">
    <citation type="submission" date="2013-08" db="EMBL/GenBank/DDBJ databases">
        <authorList>
            <person name="Mendez C."/>
            <person name="Richter M."/>
            <person name="Ferrer M."/>
            <person name="Sanchez J."/>
        </authorList>
    </citation>
    <scope>NUCLEOTIDE SEQUENCE</scope>
</reference>
<comment type="caution">
    <text evidence="1">The sequence shown here is derived from an EMBL/GenBank/DDBJ whole genome shotgun (WGS) entry which is preliminary data.</text>
</comment>
<feature type="non-terminal residue" evidence="1">
    <location>
        <position position="1"/>
    </location>
</feature>
<proteinExistence type="predicted"/>
<gene>
    <name evidence="1" type="ORF">B1B_07231</name>
</gene>
<feature type="non-terminal residue" evidence="1">
    <location>
        <position position="145"/>
    </location>
</feature>
<reference evidence="1" key="2">
    <citation type="journal article" date="2014" name="ISME J.">
        <title>Microbial stratification in low pH oxic and suboxic macroscopic growths along an acid mine drainage.</title>
        <authorList>
            <person name="Mendez-Garcia C."/>
            <person name="Mesa V."/>
            <person name="Sprenger R.R."/>
            <person name="Richter M."/>
            <person name="Diez M.S."/>
            <person name="Solano J."/>
            <person name="Bargiela R."/>
            <person name="Golyshina O.V."/>
            <person name="Manteca A."/>
            <person name="Ramos J.L."/>
            <person name="Gallego J.R."/>
            <person name="Llorente I."/>
            <person name="Martins Dos Santos V.A."/>
            <person name="Jensen O.N."/>
            <person name="Pelaez A.I."/>
            <person name="Sanchez J."/>
            <person name="Ferrer M."/>
        </authorList>
    </citation>
    <scope>NUCLEOTIDE SEQUENCE</scope>
</reference>
<protein>
    <submittedName>
        <fullName evidence="1">ISA1214-6 transposase</fullName>
    </submittedName>
</protein>
<organism evidence="1">
    <name type="scientific">mine drainage metagenome</name>
    <dbReference type="NCBI Taxonomy" id="410659"/>
    <lineage>
        <taxon>unclassified sequences</taxon>
        <taxon>metagenomes</taxon>
        <taxon>ecological metagenomes</taxon>
    </lineage>
</organism>
<dbReference type="EMBL" id="AUZY01004604">
    <property type="protein sequence ID" value="EQD62481.1"/>
    <property type="molecule type" value="Genomic_DNA"/>
</dbReference>
<accession>T1APG4</accession>
<dbReference type="AlphaFoldDB" id="T1APG4"/>
<sequence>YRNFVYSFNLIDIKTKLYVAWGSEIRSEKEVFENAMKRLENICKEAGIMVGSARLDKYYSYQSTLKFFDDKTVRYILPKSNTKINGSHKWRSIFRVMINDPLLYLVEYFKRENSESGFSVDKRAFGLKVWQKKDDRIDTAIGCIA</sequence>